<dbReference type="RefSeq" id="WP_069980719.1">
    <property type="nucleotide sequence ID" value="NZ_CP017269.1"/>
</dbReference>
<dbReference type="Proteomes" id="UP000095743">
    <property type="component" value="Chromosome"/>
</dbReference>
<reference evidence="1 2" key="1">
    <citation type="submission" date="2016-09" db="EMBL/GenBank/DDBJ databases">
        <title>Genomic analysis reveals versatility of anaerobic energy metabolism of Geosporobacter ferrireducens IRF9 of phylum Firmicutes.</title>
        <authorList>
            <person name="Kim S.-J."/>
        </authorList>
    </citation>
    <scope>NUCLEOTIDE SEQUENCE [LARGE SCALE GENOMIC DNA]</scope>
    <source>
        <strain evidence="1 2">IRF9</strain>
    </source>
</reference>
<keyword evidence="2" id="KW-1185">Reference proteome</keyword>
<evidence type="ECO:0000313" key="2">
    <source>
        <dbReference type="Proteomes" id="UP000095743"/>
    </source>
</evidence>
<evidence type="ECO:0000313" key="1">
    <source>
        <dbReference type="EMBL" id="AOT72410.1"/>
    </source>
</evidence>
<dbReference type="OrthoDB" id="9815289at2"/>
<dbReference type="InterPro" id="IPR047735">
    <property type="entry name" value="GrdX-like"/>
</dbReference>
<dbReference type="EMBL" id="CP017269">
    <property type="protein sequence ID" value="AOT72410.1"/>
    <property type="molecule type" value="Genomic_DNA"/>
</dbReference>
<proteinExistence type="predicted"/>
<protein>
    <submittedName>
        <fullName evidence="1">GrdX protein</fullName>
    </submittedName>
</protein>
<organism evidence="1 2">
    <name type="scientific">Geosporobacter ferrireducens</name>
    <dbReference type="NCBI Taxonomy" id="1424294"/>
    <lineage>
        <taxon>Bacteria</taxon>
        <taxon>Bacillati</taxon>
        <taxon>Bacillota</taxon>
        <taxon>Clostridia</taxon>
        <taxon>Peptostreptococcales</taxon>
        <taxon>Thermotaleaceae</taxon>
        <taxon>Geosporobacter</taxon>
    </lineage>
</organism>
<name>A0A1D8GNB3_9FIRM</name>
<dbReference type="STRING" id="1424294.Gferi_24370"/>
<dbReference type="AlphaFoldDB" id="A0A1D8GNB3"/>
<accession>A0A1D8GNB3</accession>
<dbReference type="KEGG" id="gfe:Gferi_24370"/>
<sequence length="129" mass="14811">MKKILVTNNSLVHANYKDKLDIIYSNNYTYLDILGIARDKIHEGHRLLTHPLSGSVKPNETPYKSVAISNDKGELDFDSLSIIESSIETAKKFIEGKNTPRWTEKILQDFELIDYYLIRSAVESMDQFS</sequence>
<gene>
    <name evidence="1" type="ORF">Gferi_24370</name>
</gene>
<dbReference type="NCBIfam" id="NF038093">
    <property type="entry name" value="GrdX"/>
    <property type="match status" value="1"/>
</dbReference>